<sequence length="800" mass="93697">MCLLNSTIAKFEEEKDLNKLSLNLSQSFSHSVELDCADKKSSKAIINELHKEIDSLKRCNDSLNLTIEHIEEELKNVYQEKQNVIEELKKTTKQIAHIEKEISIITKKYNSEKEVTNDLLLKLEKYEMQKIDSESYINHLKSTNDTLENKVNTLKIMQQQHEKVILRKNSDLKKSSQIIEQLQNKIMDIEKEHSNVKIQKQEFHLKELAMMKSTLDDNIKKLQLVEVEKSEILKRLTDMETEKNNLNEQFNQITLETDKLRKRNIDLEIKNNKLGLSLNDLYSLKITNSEELNKKQDSITALTKELERHLMEMEKIKNDNLKQSVDISAFKATEKCFKQEVETLTCRLKDAMNDIAVESKEKQQLLTEIADLKEVLTNTQKSVNNSLESELQQIRNVLNNATNFISTILNIILGAVENFSENTDFQEIKSGLISVIIYWKQNPEKKFPADIFDKLKQFFNIVSNKFKNEIAVYNLVMSIKDSVNNLKLYWESKQKLDKSVISPGDISNMSVLETTFSRNLLERNDYSQTTLLRDLQEIKNQIDEFISNLSKIFKKIENVEKLNALPSKANESNSESTDSDTTFKWKYELIKRQYCKLEKKYCKIISSSEQMEKSIKVLEEKTKCLEEEKMKLLEKAMNVEEEKKNFEQVKRRLGEVNRHLEEENKSLGEEKRRLEEKNKSLGEEKKCLEEVRRCLEKEKRCLEDEKKNLEEEVEELSEDFKKAEEHYASSNELINALRELNSLKQKLKHMENENNCLKRNLHELQLHQISGKKQIPSNSQKQIGASTFERSSLKENQAKR</sequence>
<proteinExistence type="predicted"/>
<dbReference type="Proteomes" id="UP001054837">
    <property type="component" value="Unassembled WGS sequence"/>
</dbReference>
<feature type="compositionally biased region" description="Polar residues" evidence="2">
    <location>
        <begin position="775"/>
        <end position="790"/>
    </location>
</feature>
<comment type="caution">
    <text evidence="3">The sequence shown here is derived from an EMBL/GenBank/DDBJ whole genome shotgun (WGS) entry which is preliminary data.</text>
</comment>
<dbReference type="GO" id="GO:0005737">
    <property type="term" value="C:cytoplasm"/>
    <property type="evidence" value="ECO:0007669"/>
    <property type="project" value="TreeGrafter"/>
</dbReference>
<feature type="coiled-coil region" evidence="1">
    <location>
        <begin position="348"/>
        <end position="404"/>
    </location>
</feature>
<evidence type="ECO:0000256" key="1">
    <source>
        <dbReference type="SAM" id="Coils"/>
    </source>
</evidence>
<feature type="compositionally biased region" description="Basic and acidic residues" evidence="2">
    <location>
        <begin position="791"/>
        <end position="800"/>
    </location>
</feature>
<evidence type="ECO:0000313" key="3">
    <source>
        <dbReference type="EMBL" id="GIY90634.1"/>
    </source>
</evidence>
<dbReference type="GO" id="GO:0008017">
    <property type="term" value="F:microtubule binding"/>
    <property type="evidence" value="ECO:0007669"/>
    <property type="project" value="TreeGrafter"/>
</dbReference>
<keyword evidence="1" id="KW-0175">Coiled coil</keyword>
<organism evidence="3 4">
    <name type="scientific">Caerostris darwini</name>
    <dbReference type="NCBI Taxonomy" id="1538125"/>
    <lineage>
        <taxon>Eukaryota</taxon>
        <taxon>Metazoa</taxon>
        <taxon>Ecdysozoa</taxon>
        <taxon>Arthropoda</taxon>
        <taxon>Chelicerata</taxon>
        <taxon>Arachnida</taxon>
        <taxon>Araneae</taxon>
        <taxon>Araneomorphae</taxon>
        <taxon>Entelegynae</taxon>
        <taxon>Araneoidea</taxon>
        <taxon>Araneidae</taxon>
        <taxon>Caerostris</taxon>
    </lineage>
</organism>
<reference evidence="3 4" key="1">
    <citation type="submission" date="2021-06" db="EMBL/GenBank/DDBJ databases">
        <title>Caerostris darwini draft genome.</title>
        <authorList>
            <person name="Kono N."/>
            <person name="Arakawa K."/>
        </authorList>
    </citation>
    <scope>NUCLEOTIDE SEQUENCE [LARGE SCALE GENOMIC DNA]</scope>
</reference>
<keyword evidence="4" id="KW-1185">Reference proteome</keyword>
<feature type="coiled-coil region" evidence="1">
    <location>
        <begin position="229"/>
        <end position="263"/>
    </location>
</feature>
<dbReference type="PANTHER" id="PTHR18947">
    <property type="entry name" value="HOOK PROTEINS"/>
    <property type="match status" value="1"/>
</dbReference>
<gene>
    <name evidence="3" type="primary">AVEN_125621_1</name>
    <name evidence="3" type="ORF">CDAR_592311</name>
</gene>
<feature type="region of interest" description="Disordered" evidence="2">
    <location>
        <begin position="769"/>
        <end position="800"/>
    </location>
</feature>
<protein>
    <submittedName>
        <fullName evidence="3">Uncharacterized protein</fullName>
    </submittedName>
</protein>
<dbReference type="PANTHER" id="PTHR18947:SF28">
    <property type="entry name" value="GIRDIN, ISOFORM A"/>
    <property type="match status" value="1"/>
</dbReference>
<evidence type="ECO:0000313" key="4">
    <source>
        <dbReference type="Proteomes" id="UP001054837"/>
    </source>
</evidence>
<dbReference type="AlphaFoldDB" id="A0AAV4XA15"/>
<feature type="coiled-coil region" evidence="1">
    <location>
        <begin position="46"/>
        <end position="108"/>
    </location>
</feature>
<feature type="coiled-coil region" evidence="1">
    <location>
        <begin position="137"/>
        <end position="199"/>
    </location>
</feature>
<feature type="coiled-coil region" evidence="1">
    <location>
        <begin position="292"/>
        <end position="319"/>
    </location>
</feature>
<feature type="coiled-coil region" evidence="1">
    <location>
        <begin position="608"/>
        <end position="767"/>
    </location>
</feature>
<dbReference type="GO" id="GO:0030705">
    <property type="term" value="P:cytoskeleton-dependent intracellular transport"/>
    <property type="evidence" value="ECO:0007669"/>
    <property type="project" value="TreeGrafter"/>
</dbReference>
<dbReference type="GO" id="GO:0031122">
    <property type="term" value="P:cytoplasmic microtubule organization"/>
    <property type="evidence" value="ECO:0007669"/>
    <property type="project" value="TreeGrafter"/>
</dbReference>
<name>A0AAV4XA15_9ARAC</name>
<dbReference type="GO" id="GO:0005815">
    <property type="term" value="C:microtubule organizing center"/>
    <property type="evidence" value="ECO:0007669"/>
    <property type="project" value="TreeGrafter"/>
</dbReference>
<evidence type="ECO:0000256" key="2">
    <source>
        <dbReference type="SAM" id="MobiDB-lite"/>
    </source>
</evidence>
<dbReference type="EMBL" id="BPLQ01015715">
    <property type="protein sequence ID" value="GIY90634.1"/>
    <property type="molecule type" value="Genomic_DNA"/>
</dbReference>
<accession>A0AAV4XA15</accession>
<dbReference type="GO" id="GO:0051959">
    <property type="term" value="F:dynein light intermediate chain binding"/>
    <property type="evidence" value="ECO:0007669"/>
    <property type="project" value="TreeGrafter"/>
</dbReference>